<organism evidence="1">
    <name type="scientific">Cyanidiococcus yangmingshanensis</name>
    <dbReference type="NCBI Taxonomy" id="2690220"/>
    <lineage>
        <taxon>Eukaryota</taxon>
        <taxon>Rhodophyta</taxon>
        <taxon>Bangiophyceae</taxon>
        <taxon>Cyanidiales</taxon>
        <taxon>Cyanidiaceae</taxon>
        <taxon>Cyanidiococcus</taxon>
    </lineage>
</organism>
<dbReference type="RefSeq" id="YP_009968251.1">
    <property type="nucleotide sequence ID" value="NC_051883.1"/>
</dbReference>
<protein>
    <submittedName>
        <fullName evidence="1">ORF171</fullName>
    </submittedName>
</protein>
<keyword evidence="1" id="KW-0150">Chloroplast</keyword>
<proteinExistence type="predicted"/>
<keyword evidence="1" id="KW-0934">Plastid</keyword>
<gene>
    <name evidence="1" type="primary">ycf86</name>
</gene>
<name>A0A7G5VUI5_9RHOD</name>
<geneLocation type="chloroplast" evidence="1"/>
<accession>A0A7G5VUI5</accession>
<evidence type="ECO:0000313" key="1">
    <source>
        <dbReference type="EMBL" id="QMX77352.1"/>
    </source>
</evidence>
<reference evidence="1" key="1">
    <citation type="submission" date="2019-09" db="EMBL/GenBank/DDBJ databases">
        <authorList>
            <person name="Liu S.-L."/>
            <person name="Chiang Y.-R."/>
            <person name="Fu H.-Y."/>
        </authorList>
    </citation>
    <scope>NUCLEOTIDE SEQUENCE</scope>
    <source>
        <strain evidence="1">THAL066</strain>
    </source>
</reference>
<dbReference type="GeneID" id="60450254"/>
<dbReference type="EMBL" id="MN431657">
    <property type="protein sequence ID" value="QMX77352.1"/>
    <property type="molecule type" value="Genomic_DNA"/>
</dbReference>
<dbReference type="AlphaFoldDB" id="A0A7G5VUI5"/>
<sequence>MKKFVVQVPIEILTYVGTIVTIKGYKYNQYIVETDNGYRFWVFQQEIST</sequence>